<comment type="caution">
    <text evidence="1">The sequence shown here is derived from an EMBL/GenBank/DDBJ whole genome shotgun (WGS) entry which is preliminary data.</text>
</comment>
<protein>
    <recommendedName>
        <fullName evidence="3">Phosphoribulokinase/uridine kinase domain-containing protein</fullName>
    </recommendedName>
</protein>
<dbReference type="AlphaFoldDB" id="A0A8J5QL25"/>
<reference evidence="1 2" key="1">
    <citation type="journal article" date="2021" name="DNA Res.">
        <title>Genome analysis of Candida subhashii reveals its hybrid nature and dual mitochondrial genome conformations.</title>
        <authorList>
            <person name="Mixao V."/>
            <person name="Hegedusova E."/>
            <person name="Saus E."/>
            <person name="Pryszcz L.P."/>
            <person name="Cillingova A."/>
            <person name="Nosek J."/>
            <person name="Gabaldon T."/>
        </authorList>
    </citation>
    <scope>NUCLEOTIDE SEQUENCE [LARGE SCALE GENOMIC DNA]</scope>
    <source>
        <strain evidence="1 2">CBS 10753</strain>
    </source>
</reference>
<organism evidence="1 2">
    <name type="scientific">[Candida] subhashii</name>
    <dbReference type="NCBI Taxonomy" id="561895"/>
    <lineage>
        <taxon>Eukaryota</taxon>
        <taxon>Fungi</taxon>
        <taxon>Dikarya</taxon>
        <taxon>Ascomycota</taxon>
        <taxon>Saccharomycotina</taxon>
        <taxon>Pichiomycetes</taxon>
        <taxon>Debaryomycetaceae</taxon>
        <taxon>Spathaspora</taxon>
    </lineage>
</organism>
<accession>A0A8J5QL25</accession>
<sequence length="293" mass="34180">MTTIEYSSEFICKRIASIDFEKASKPLIVGVSGPQGSGKSYLADKLPTNLKDKFPSLNIIQFSMDDLYFTRYHQQKITEEAIRTENKLLQGRGLPGTHDLLLILRVFEQLIGNYSDKSHWKPVEIPVYDKSAYNGLGERADKSQWQIVDIPADVIIFEGWFNGFLSLDPDQLRVAYFTSKIDGILQMNPYYHIEEINRALKEYRKIWKYFDDFIILHTNSIENVYTWRLQQEQNLIEQKGTGMTENEVKQFVDRYMPMYVLYYERLCESGLPNCPTLILSIDLTRKVISTRQV</sequence>
<dbReference type="OrthoDB" id="347435at2759"/>
<dbReference type="GeneID" id="73469480"/>
<dbReference type="RefSeq" id="XP_049264051.1">
    <property type="nucleotide sequence ID" value="XM_049406455.1"/>
</dbReference>
<dbReference type="Proteomes" id="UP000694255">
    <property type="component" value="Unassembled WGS sequence"/>
</dbReference>
<name>A0A8J5QL25_9ASCO</name>
<evidence type="ECO:0000313" key="1">
    <source>
        <dbReference type="EMBL" id="KAG7663819.1"/>
    </source>
</evidence>
<evidence type="ECO:0000313" key="2">
    <source>
        <dbReference type="Proteomes" id="UP000694255"/>
    </source>
</evidence>
<keyword evidence="2" id="KW-1185">Reference proteome</keyword>
<dbReference type="PANTHER" id="PTHR10285">
    <property type="entry name" value="URIDINE KINASE"/>
    <property type="match status" value="1"/>
</dbReference>
<dbReference type="EMBL" id="JAGSYN010000117">
    <property type="protein sequence ID" value="KAG7663819.1"/>
    <property type="molecule type" value="Genomic_DNA"/>
</dbReference>
<evidence type="ECO:0008006" key="3">
    <source>
        <dbReference type="Google" id="ProtNLM"/>
    </source>
</evidence>
<gene>
    <name evidence="1" type="ORF">J8A68_002679</name>
</gene>
<proteinExistence type="predicted"/>